<dbReference type="Gene3D" id="3.50.50.60">
    <property type="entry name" value="FAD/NAD(P)-binding domain"/>
    <property type="match status" value="1"/>
</dbReference>
<protein>
    <submittedName>
        <fullName evidence="7">FAD-dependent oxidoreductase</fullName>
    </submittedName>
</protein>
<keyword evidence="8" id="KW-1185">Reference proteome</keyword>
<evidence type="ECO:0000256" key="3">
    <source>
        <dbReference type="ARBA" id="ARBA00022827"/>
    </source>
</evidence>
<evidence type="ECO:0000256" key="4">
    <source>
        <dbReference type="ARBA" id="ARBA00023002"/>
    </source>
</evidence>
<evidence type="ECO:0000313" key="7">
    <source>
        <dbReference type="EMBL" id="OHU89430.1"/>
    </source>
</evidence>
<dbReference type="STRING" id="1859457.BET10_17600"/>
<evidence type="ECO:0000256" key="5">
    <source>
        <dbReference type="ARBA" id="ARBA00037941"/>
    </source>
</evidence>
<dbReference type="InterPro" id="IPR006076">
    <property type="entry name" value="FAD-dep_OxRdtase"/>
</dbReference>
<evidence type="ECO:0000256" key="2">
    <source>
        <dbReference type="ARBA" id="ARBA00022630"/>
    </source>
</evidence>
<dbReference type="PANTHER" id="PTHR43104:SF4">
    <property type="entry name" value="L-2-HYDROXYGLUTARATE DEHYDROGENASE, MITOCHONDRIAL"/>
    <property type="match status" value="1"/>
</dbReference>
<comment type="similarity">
    <text evidence="5">Belongs to the L2HGDH family.</text>
</comment>
<dbReference type="PANTHER" id="PTHR43104">
    <property type="entry name" value="L-2-HYDROXYGLUTARATE DEHYDROGENASE, MITOCHONDRIAL"/>
    <property type="match status" value="1"/>
</dbReference>
<dbReference type="RefSeq" id="WP_070986557.1">
    <property type="nucleotide sequence ID" value="NZ_MKJU01000029.1"/>
</dbReference>
<name>A0A1S1MM67_9GAMM</name>
<evidence type="ECO:0000259" key="6">
    <source>
        <dbReference type="Pfam" id="PF01266"/>
    </source>
</evidence>
<dbReference type="EMBL" id="MKJU01000029">
    <property type="protein sequence ID" value="OHU89430.1"/>
    <property type="molecule type" value="Genomic_DNA"/>
</dbReference>
<dbReference type="GO" id="GO:0047545">
    <property type="term" value="F:(S)-2-hydroxyglutarate dehydrogenase activity"/>
    <property type="evidence" value="ECO:0007669"/>
    <property type="project" value="TreeGrafter"/>
</dbReference>
<dbReference type="AlphaFoldDB" id="A0A1S1MM67"/>
<reference evidence="7 8" key="1">
    <citation type="submission" date="2016-09" db="EMBL/GenBank/DDBJ databases">
        <title>Pseudoalteromonas amylolytica sp. nov., isolated from the surface seawater.</title>
        <authorList>
            <person name="Wu Y.-H."/>
            <person name="Cheng H."/>
            <person name="Jin X.-B."/>
            <person name="Wang C.-S."/>
            <person name="Xu X.-W."/>
        </authorList>
    </citation>
    <scope>NUCLEOTIDE SEQUENCE [LARGE SCALE GENOMIC DNA]</scope>
    <source>
        <strain evidence="7 8">JW1</strain>
    </source>
</reference>
<dbReference type="Proteomes" id="UP000179786">
    <property type="component" value="Unassembled WGS sequence"/>
</dbReference>
<gene>
    <name evidence="7" type="ORF">BET10_17600</name>
</gene>
<evidence type="ECO:0000313" key="8">
    <source>
        <dbReference type="Proteomes" id="UP000179786"/>
    </source>
</evidence>
<proteinExistence type="inferred from homology"/>
<dbReference type="Pfam" id="PF01266">
    <property type="entry name" value="DAO"/>
    <property type="match status" value="1"/>
</dbReference>
<keyword evidence="4" id="KW-0560">Oxidoreductase</keyword>
<comment type="caution">
    <text evidence="7">The sequence shown here is derived from an EMBL/GenBank/DDBJ whole genome shotgun (WGS) entry which is preliminary data.</text>
</comment>
<dbReference type="SUPFAM" id="SSF51905">
    <property type="entry name" value="FAD/NAD(P)-binding domain"/>
    <property type="match status" value="1"/>
</dbReference>
<dbReference type="Gene3D" id="3.30.9.10">
    <property type="entry name" value="D-Amino Acid Oxidase, subunit A, domain 2"/>
    <property type="match status" value="1"/>
</dbReference>
<dbReference type="OrthoDB" id="9801699at2"/>
<keyword evidence="2" id="KW-0285">Flavoprotein</keyword>
<feature type="domain" description="FAD dependent oxidoreductase" evidence="6">
    <location>
        <begin position="5"/>
        <end position="361"/>
    </location>
</feature>
<comment type="cofactor">
    <cofactor evidence="1">
        <name>FAD</name>
        <dbReference type="ChEBI" id="CHEBI:57692"/>
    </cofactor>
</comment>
<organism evidence="7 8">
    <name type="scientific">Pseudoalteromonas amylolytica</name>
    <dbReference type="NCBI Taxonomy" id="1859457"/>
    <lineage>
        <taxon>Bacteria</taxon>
        <taxon>Pseudomonadati</taxon>
        <taxon>Pseudomonadota</taxon>
        <taxon>Gammaproteobacteria</taxon>
        <taxon>Alteromonadales</taxon>
        <taxon>Pseudoalteromonadaceae</taxon>
        <taxon>Pseudoalteromonas</taxon>
    </lineage>
</organism>
<evidence type="ECO:0000256" key="1">
    <source>
        <dbReference type="ARBA" id="ARBA00001974"/>
    </source>
</evidence>
<keyword evidence="3" id="KW-0274">FAD</keyword>
<accession>A0A1S1MM67</accession>
<sequence>MEQVDTLVVGAGVVGLAIAAILSEHQDTIVIEQHSQFGEHTSSRNSEVIHAGIYYPQNSLKAQLCVAGKGLLYTHCQRYHVPVQQIGKVLVATNESEIEKLHSLVAQANNNGVTDLQFLSTCQLRERAPEMNAVTGVWSPSTGIVDSHQLMLSYLNKLSQHGGHYVNNTRFIKAHFEEGHFVVTLACGEEEFNLTCKHLINAAGLFAQACASNIDALATHHIPPLHYCKGQYFSYQGRHPFKHLLYPMPEQHGLGIHATLDLAGQLKFGPDTEFIEQLDYTPNEQAKPRFVEAIKRYWPKLDSTRLQLSYCGIRPKLQLQGSQDFVIQDYHHHGIKGLINLFGIESPGLTASLAIAHKVAKQVNLERE</sequence>
<dbReference type="InterPro" id="IPR036188">
    <property type="entry name" value="FAD/NAD-bd_sf"/>
</dbReference>